<dbReference type="InterPro" id="IPR050109">
    <property type="entry name" value="HTH-type_TetR-like_transc_reg"/>
</dbReference>
<protein>
    <submittedName>
        <fullName evidence="6">TetR/AcrR family transcriptional regulator</fullName>
    </submittedName>
</protein>
<evidence type="ECO:0000256" key="2">
    <source>
        <dbReference type="ARBA" id="ARBA00023125"/>
    </source>
</evidence>
<dbReference type="RefSeq" id="WP_301125677.1">
    <property type="nucleotide sequence ID" value="NZ_JAUHPV010000001.1"/>
</dbReference>
<keyword evidence="7" id="KW-1185">Reference proteome</keyword>
<dbReference type="PRINTS" id="PR00455">
    <property type="entry name" value="HTHTETR"/>
</dbReference>
<name>A0ABT8FXX5_9MICO</name>
<keyword evidence="1" id="KW-0805">Transcription regulation</keyword>
<proteinExistence type="predicted"/>
<organism evidence="6 7">
    <name type="scientific">Demequina zhanjiangensis</name>
    <dbReference type="NCBI Taxonomy" id="3051659"/>
    <lineage>
        <taxon>Bacteria</taxon>
        <taxon>Bacillati</taxon>
        <taxon>Actinomycetota</taxon>
        <taxon>Actinomycetes</taxon>
        <taxon>Micrococcales</taxon>
        <taxon>Demequinaceae</taxon>
        <taxon>Demequina</taxon>
    </lineage>
</organism>
<feature type="DNA-binding region" description="H-T-H motif" evidence="4">
    <location>
        <begin position="37"/>
        <end position="56"/>
    </location>
</feature>
<dbReference type="InterPro" id="IPR001647">
    <property type="entry name" value="HTH_TetR"/>
</dbReference>
<keyword evidence="2 4" id="KW-0238">DNA-binding</keyword>
<dbReference type="PANTHER" id="PTHR30055">
    <property type="entry name" value="HTH-TYPE TRANSCRIPTIONAL REGULATOR RUTR"/>
    <property type="match status" value="1"/>
</dbReference>
<evidence type="ECO:0000256" key="4">
    <source>
        <dbReference type="PROSITE-ProRule" id="PRU00335"/>
    </source>
</evidence>
<sequence>MAAPPSGRAPRMSPDDRRAHILDAAIPLILEHGAEVTTRQISDAAGVAEGTVFRVFEDKNALIDAAVLRVMDSSATLAQLERIDSAGPLEAKVAQIVTLLHDQVRRVIAFMSALGPRDHARHHGHRDDAGPLGEATGVVERLLEPHRAELRVEPAIAVDYLRVLVFGTSMPFIRSGREITADELTDFILRGISREGDS</sequence>
<dbReference type="EMBL" id="JAUHPV010000001">
    <property type="protein sequence ID" value="MDN4471750.1"/>
    <property type="molecule type" value="Genomic_DNA"/>
</dbReference>
<dbReference type="PROSITE" id="PS50977">
    <property type="entry name" value="HTH_TETR_2"/>
    <property type="match status" value="1"/>
</dbReference>
<comment type="caution">
    <text evidence="6">The sequence shown here is derived from an EMBL/GenBank/DDBJ whole genome shotgun (WGS) entry which is preliminary data.</text>
</comment>
<dbReference type="PANTHER" id="PTHR30055:SF234">
    <property type="entry name" value="HTH-TYPE TRANSCRIPTIONAL REGULATOR BETI"/>
    <property type="match status" value="1"/>
</dbReference>
<dbReference type="Proteomes" id="UP001172738">
    <property type="component" value="Unassembled WGS sequence"/>
</dbReference>
<dbReference type="InterPro" id="IPR009057">
    <property type="entry name" value="Homeodomain-like_sf"/>
</dbReference>
<dbReference type="Gene3D" id="1.10.357.10">
    <property type="entry name" value="Tetracycline Repressor, domain 2"/>
    <property type="match status" value="1"/>
</dbReference>
<dbReference type="SUPFAM" id="SSF46689">
    <property type="entry name" value="Homeodomain-like"/>
    <property type="match status" value="1"/>
</dbReference>
<evidence type="ECO:0000313" key="7">
    <source>
        <dbReference type="Proteomes" id="UP001172738"/>
    </source>
</evidence>
<accession>A0ABT8FXX5</accession>
<dbReference type="Pfam" id="PF00440">
    <property type="entry name" value="TetR_N"/>
    <property type="match status" value="1"/>
</dbReference>
<evidence type="ECO:0000259" key="5">
    <source>
        <dbReference type="PROSITE" id="PS50977"/>
    </source>
</evidence>
<gene>
    <name evidence="6" type="ORF">QQX04_01940</name>
</gene>
<feature type="domain" description="HTH tetR-type" evidence="5">
    <location>
        <begin position="15"/>
        <end position="74"/>
    </location>
</feature>
<evidence type="ECO:0000256" key="1">
    <source>
        <dbReference type="ARBA" id="ARBA00023015"/>
    </source>
</evidence>
<evidence type="ECO:0000256" key="3">
    <source>
        <dbReference type="ARBA" id="ARBA00023163"/>
    </source>
</evidence>
<keyword evidence="3" id="KW-0804">Transcription</keyword>
<evidence type="ECO:0000313" key="6">
    <source>
        <dbReference type="EMBL" id="MDN4471750.1"/>
    </source>
</evidence>
<reference evidence="6" key="1">
    <citation type="submission" date="2023-06" db="EMBL/GenBank/DDBJ databases">
        <title>SYSU T00b26.</title>
        <authorList>
            <person name="Gao L."/>
            <person name="Fang B.-Z."/>
            <person name="Li W.-J."/>
        </authorList>
    </citation>
    <scope>NUCLEOTIDE SEQUENCE</scope>
    <source>
        <strain evidence="6">SYSU T00b26</strain>
    </source>
</reference>